<dbReference type="InterPro" id="IPR050330">
    <property type="entry name" value="Bact_OuterMem_StrucFunc"/>
</dbReference>
<feature type="compositionally biased region" description="Basic and acidic residues" evidence="5">
    <location>
        <begin position="36"/>
        <end position="62"/>
    </location>
</feature>
<dbReference type="RefSeq" id="WP_136575060.1">
    <property type="nucleotide sequence ID" value="NZ_STFF01000001.1"/>
</dbReference>
<dbReference type="AlphaFoldDB" id="A0A4S8HXY7"/>
<accession>A0A4S8HXY7</accession>
<proteinExistence type="predicted"/>
<dbReference type="PROSITE" id="PS51123">
    <property type="entry name" value="OMPA_2"/>
    <property type="match status" value="1"/>
</dbReference>
<gene>
    <name evidence="7" type="ORF">FAM09_00180</name>
</gene>
<evidence type="ECO:0000256" key="5">
    <source>
        <dbReference type="SAM" id="MobiDB-lite"/>
    </source>
</evidence>
<dbReference type="Gene3D" id="3.30.1330.60">
    <property type="entry name" value="OmpA-like domain"/>
    <property type="match status" value="1"/>
</dbReference>
<evidence type="ECO:0000256" key="2">
    <source>
        <dbReference type="ARBA" id="ARBA00023136"/>
    </source>
</evidence>
<dbReference type="OrthoDB" id="9800869at2"/>
<evidence type="ECO:0000256" key="4">
    <source>
        <dbReference type="PROSITE-ProRule" id="PRU00473"/>
    </source>
</evidence>
<comment type="caution">
    <text evidence="7">The sequence shown here is derived from an EMBL/GenBank/DDBJ whole genome shotgun (WGS) entry which is preliminary data.</text>
</comment>
<keyword evidence="2 4" id="KW-0472">Membrane</keyword>
<dbReference type="SUPFAM" id="SSF103088">
    <property type="entry name" value="OmpA-like"/>
    <property type="match status" value="1"/>
</dbReference>
<dbReference type="InterPro" id="IPR006665">
    <property type="entry name" value="OmpA-like"/>
</dbReference>
<dbReference type="EMBL" id="STFF01000001">
    <property type="protein sequence ID" value="THU40567.1"/>
    <property type="molecule type" value="Genomic_DNA"/>
</dbReference>
<dbReference type="InterPro" id="IPR006664">
    <property type="entry name" value="OMP_bac"/>
</dbReference>
<feature type="domain" description="OmpA-like" evidence="6">
    <location>
        <begin position="297"/>
        <end position="412"/>
    </location>
</feature>
<dbReference type="PANTHER" id="PTHR30329">
    <property type="entry name" value="STATOR ELEMENT OF FLAGELLAR MOTOR COMPLEX"/>
    <property type="match status" value="1"/>
</dbReference>
<dbReference type="Gene3D" id="2.60.120.200">
    <property type="match status" value="1"/>
</dbReference>
<dbReference type="Pfam" id="PF00691">
    <property type="entry name" value="OmpA"/>
    <property type="match status" value="1"/>
</dbReference>
<evidence type="ECO:0000256" key="1">
    <source>
        <dbReference type="ARBA" id="ARBA00004442"/>
    </source>
</evidence>
<evidence type="ECO:0000313" key="8">
    <source>
        <dbReference type="Proteomes" id="UP000306918"/>
    </source>
</evidence>
<dbReference type="PRINTS" id="PR01021">
    <property type="entry name" value="OMPADOMAIN"/>
</dbReference>
<keyword evidence="8" id="KW-1185">Reference proteome</keyword>
<dbReference type="InterPro" id="IPR036737">
    <property type="entry name" value="OmpA-like_sf"/>
</dbReference>
<evidence type="ECO:0000259" key="6">
    <source>
        <dbReference type="PROSITE" id="PS51123"/>
    </source>
</evidence>
<dbReference type="CDD" id="cd07185">
    <property type="entry name" value="OmpA_C-like"/>
    <property type="match status" value="1"/>
</dbReference>
<evidence type="ECO:0000256" key="3">
    <source>
        <dbReference type="ARBA" id="ARBA00023237"/>
    </source>
</evidence>
<protein>
    <submittedName>
        <fullName evidence="7">OmpA family protein</fullName>
    </submittedName>
</protein>
<feature type="region of interest" description="Disordered" evidence="5">
    <location>
        <begin position="36"/>
        <end position="69"/>
    </location>
</feature>
<feature type="region of interest" description="Disordered" evidence="5">
    <location>
        <begin position="199"/>
        <end position="222"/>
    </location>
</feature>
<keyword evidence="3" id="KW-0998">Cell outer membrane</keyword>
<name>A0A4S8HXY7_9BACT</name>
<dbReference type="PANTHER" id="PTHR30329:SF21">
    <property type="entry name" value="LIPOPROTEIN YIAD-RELATED"/>
    <property type="match status" value="1"/>
</dbReference>
<sequence length="412" mass="45714">MRNILLLISFLAITAGIQAQFPKKILDKAKEKVNKKVDDATAGKTEKAEKTEENNTETKETEANPAAKTNEPASFKTYSKFDFIPGEKVIGFEDFSTGAIGDFPAGWNTDASAEIVTVEGKPGRWLWFTKRGVFTPEFPAPFPDDFTFEFDLLHGIPINGAHFLVIISELSNPDQPQYYSNATNVFTIELSTANTTSSSGVTRFSGRKNSSTDIQNSDDAPMLNDKNNPAHISIWRQKERVRVYVNDQKIWDIPKAASKDAKFNAIVFYVTYAEEVVKHFVGNLRFAVGAPDTRNKLLTQNKWVTHGILFDVNSDKIKPESYGTLKEMASVLKEFPELKVKIVGHTDADGSDAANLDLSKRRSAAVKASLAADFGITETRMETDGKGESEPIDKNDSLVGKANNRRVEFIKL</sequence>
<dbReference type="Proteomes" id="UP000306918">
    <property type="component" value="Unassembled WGS sequence"/>
</dbReference>
<comment type="subcellular location">
    <subcellularLocation>
        <location evidence="1">Cell outer membrane</location>
    </subcellularLocation>
</comment>
<dbReference type="GO" id="GO:0009279">
    <property type="term" value="C:cell outer membrane"/>
    <property type="evidence" value="ECO:0007669"/>
    <property type="project" value="UniProtKB-SubCell"/>
</dbReference>
<evidence type="ECO:0000313" key="7">
    <source>
        <dbReference type="EMBL" id="THU40567.1"/>
    </source>
</evidence>
<feature type="compositionally biased region" description="Polar residues" evidence="5">
    <location>
        <begin position="199"/>
        <end position="218"/>
    </location>
</feature>
<reference evidence="7 8" key="1">
    <citation type="submission" date="2019-04" db="EMBL/GenBank/DDBJ databases">
        <title>Niastella caeni sp. nov., isolated from activated sludge.</title>
        <authorList>
            <person name="Sheng M."/>
        </authorList>
    </citation>
    <scope>NUCLEOTIDE SEQUENCE [LARGE SCALE GENOMIC DNA]</scope>
    <source>
        <strain evidence="7 8">HX-2-15</strain>
    </source>
</reference>
<organism evidence="7 8">
    <name type="scientific">Niastella caeni</name>
    <dbReference type="NCBI Taxonomy" id="2569763"/>
    <lineage>
        <taxon>Bacteria</taxon>
        <taxon>Pseudomonadati</taxon>
        <taxon>Bacteroidota</taxon>
        <taxon>Chitinophagia</taxon>
        <taxon>Chitinophagales</taxon>
        <taxon>Chitinophagaceae</taxon>
        <taxon>Niastella</taxon>
    </lineage>
</organism>